<dbReference type="EMBL" id="QGNW01000038">
    <property type="protein sequence ID" value="RVX09449.1"/>
    <property type="molecule type" value="Genomic_DNA"/>
</dbReference>
<keyword evidence="2" id="KW-0808">Transferase</keyword>
<dbReference type="Gene3D" id="3.60.10.10">
    <property type="entry name" value="Endonuclease/exonuclease/phosphatase"/>
    <property type="match status" value="1"/>
</dbReference>
<dbReference type="InterPro" id="IPR005135">
    <property type="entry name" value="Endo/exonuclease/phosphatase"/>
</dbReference>
<dbReference type="Pfam" id="PF00078">
    <property type="entry name" value="RVT_1"/>
    <property type="match status" value="1"/>
</dbReference>
<keyword evidence="2" id="KW-0548">Nucleotidyltransferase</keyword>
<dbReference type="InterPro" id="IPR000477">
    <property type="entry name" value="RT_dom"/>
</dbReference>
<dbReference type="InterPro" id="IPR026960">
    <property type="entry name" value="RVT-Znf"/>
</dbReference>
<dbReference type="PROSITE" id="PS50878">
    <property type="entry name" value="RT_POL"/>
    <property type="match status" value="1"/>
</dbReference>
<feature type="domain" description="Reverse transcriptase" evidence="1">
    <location>
        <begin position="576"/>
        <end position="856"/>
    </location>
</feature>
<dbReference type="CDD" id="cd01650">
    <property type="entry name" value="RT_nLTR_like"/>
    <property type="match status" value="1"/>
</dbReference>
<accession>A0A438JKI5</accession>
<dbReference type="Pfam" id="PF03372">
    <property type="entry name" value="Exo_endo_phos"/>
    <property type="match status" value="1"/>
</dbReference>
<dbReference type="PANTHER" id="PTHR33116">
    <property type="entry name" value="REVERSE TRANSCRIPTASE ZINC-BINDING DOMAIN-CONTAINING PROTEIN-RELATED-RELATED"/>
    <property type="match status" value="1"/>
</dbReference>
<name>A0A438JKI5_VITVI</name>
<dbReference type="InterPro" id="IPR043502">
    <property type="entry name" value="DNA/RNA_pol_sf"/>
</dbReference>
<dbReference type="Pfam" id="PF13966">
    <property type="entry name" value="zf-RVT"/>
    <property type="match status" value="1"/>
</dbReference>
<gene>
    <name evidence="2" type="primary">LIN1_59</name>
    <name evidence="2" type="ORF">CK203_015427</name>
</gene>
<dbReference type="SUPFAM" id="SSF56672">
    <property type="entry name" value="DNA/RNA polymerases"/>
    <property type="match status" value="1"/>
</dbReference>
<evidence type="ECO:0000313" key="3">
    <source>
        <dbReference type="Proteomes" id="UP000288805"/>
    </source>
</evidence>
<evidence type="ECO:0000313" key="2">
    <source>
        <dbReference type="EMBL" id="RVX09449.1"/>
    </source>
</evidence>
<dbReference type="InterPro" id="IPR036691">
    <property type="entry name" value="Endo/exonu/phosph_ase_sf"/>
</dbReference>
<dbReference type="GO" id="GO:0003964">
    <property type="term" value="F:RNA-directed DNA polymerase activity"/>
    <property type="evidence" value="ECO:0007669"/>
    <property type="project" value="UniProtKB-KW"/>
</dbReference>
<reference evidence="2 3" key="1">
    <citation type="journal article" date="2018" name="PLoS Genet.">
        <title>Population sequencing reveals clonal diversity and ancestral inbreeding in the grapevine cultivar Chardonnay.</title>
        <authorList>
            <person name="Roach M.J."/>
            <person name="Johnson D.L."/>
            <person name="Bohlmann J."/>
            <person name="van Vuuren H.J."/>
            <person name="Jones S.J."/>
            <person name="Pretorius I.S."/>
            <person name="Schmidt S.A."/>
            <person name="Borneman A.R."/>
        </authorList>
    </citation>
    <scope>NUCLEOTIDE SEQUENCE [LARGE SCALE GENOMIC DNA]</scope>
    <source>
        <strain evidence="3">cv. Chardonnay</strain>
        <tissue evidence="2">Leaf</tissue>
    </source>
</reference>
<organism evidence="2 3">
    <name type="scientific">Vitis vinifera</name>
    <name type="common">Grape</name>
    <dbReference type="NCBI Taxonomy" id="29760"/>
    <lineage>
        <taxon>Eukaryota</taxon>
        <taxon>Viridiplantae</taxon>
        <taxon>Streptophyta</taxon>
        <taxon>Embryophyta</taxon>
        <taxon>Tracheophyta</taxon>
        <taxon>Spermatophyta</taxon>
        <taxon>Magnoliopsida</taxon>
        <taxon>eudicotyledons</taxon>
        <taxon>Gunneridae</taxon>
        <taxon>Pentapetalae</taxon>
        <taxon>rosids</taxon>
        <taxon>Vitales</taxon>
        <taxon>Vitaceae</taxon>
        <taxon>Viteae</taxon>
        <taxon>Vitis</taxon>
    </lineage>
</organism>
<sequence length="1244" mass="143077">MINASGLTEGKAVSRWELVEANNGCSIVSGAELKPVQPKPHEGSDWEEASWEESDLARFSNFLGFSTEGLEKEIMDFLGWWQARKRVSNVRSPMKLRLLSWNVRGANDSSKRKVIKALIRSQRVDVFCLQETKIQAMSEGVVRSLGTGRFLGWGALEASGSAGGILVCWDRRTLDVLDVEVGQFSISCRVRNVEDGFCWMFTGVYGPFSRDERECLWEELGAIRGLWDVPWCLGGDFNITLLQGERSRQGRITGAMRRFAQMVDELELTDLPLQGGRCTWNGGRGSQSWARLDRFLVTQNWLDHFSGVVQSRLPRPTSDHFPILLECGGLRRGPSPFRFENMWLKVVGFKNLLRGWWQETVVRRTASYRLASKLKELKRKIKVWNREVFGRLEANKNLALHQVEHWDGVESERILSERETELKKEAKENYQKWVLLEEIHWRQLSRELWLKEGDRNTGYFHRMANAHRRNNTLDRIKINGVWLSEEQEVKEGIVNVFQQLLSEESGWKADIEGLHLSHLSSQEAGNLELPFSEDEIHSALLEMDGDKAPGPDGFTVAFWQVCWDFVKEEILELFKEFYEQRSFVKSLNTTFLVLIPKKGGAEDLGDFRPISLLGGLYKLLAKVLANRLKKVLGRVVSLDQNAFVKGRQILDASLIANEVIDAWQKRKEKGLICKLDIEKAYDSISWDFLMKILRKLGFGSRWMEWIWWCISTAKFSVLVNGVPAGFFSSTKGLRQGDPLSPYLFVLGMEVLSALLRRAAVGGFFSGCRFWGRGRMELNISHLLFADDTIIFCEARKENMTFLSWILAWFEAASGLRINLAKSELIPVGEVEEIEEMAVELGCRVGSLPNVYLGLPLGVPHKASSMWDGVEEKMWRRLALWKRQYISKGGRVTLIKSTLASMPIYQLSLFRMPKMVARRLEKLQRDFLWGGGSLDRKVHLINWEAMCAQKEKGGLGIRRIARLNKVLLGKWLWRFAFEEDKLWKKVIMEKFGQEGLGWRTNEARGTFGVGVWKEILKEADWCWDNIEFKVGKGTKVRFWTDHWCGNAALSQTFPLLFDLAAHRNATVNEVWDPSFGQGSWNISFSRDFNDWEVDLVGNLLYMLRDYKISSEEDSVLWKGGGSGIFRVKEAYNLLVASNDIVFPNKGIWVDKVPTKVVFFAWEATWGKVLTLDRLQRRGWQFPNRCFLCGCEEETVNHILLHCTVVRVLWEIVFVLFGIQWVFPETVKDMLFSWRGFFVGKKRKKV</sequence>
<dbReference type="AlphaFoldDB" id="A0A438JKI5"/>
<dbReference type="PANTHER" id="PTHR33116:SF78">
    <property type="entry name" value="OS12G0587133 PROTEIN"/>
    <property type="match status" value="1"/>
</dbReference>
<evidence type="ECO:0000259" key="1">
    <source>
        <dbReference type="PROSITE" id="PS50878"/>
    </source>
</evidence>
<proteinExistence type="predicted"/>
<dbReference type="SUPFAM" id="SSF56219">
    <property type="entry name" value="DNase I-like"/>
    <property type="match status" value="1"/>
</dbReference>
<protein>
    <submittedName>
        <fullName evidence="2">LINE-1 reverse transcriptase-like</fullName>
    </submittedName>
</protein>
<keyword evidence="2" id="KW-0695">RNA-directed DNA polymerase</keyword>
<dbReference type="Proteomes" id="UP000288805">
    <property type="component" value="Unassembled WGS sequence"/>
</dbReference>
<comment type="caution">
    <text evidence="2">The sequence shown here is derived from an EMBL/GenBank/DDBJ whole genome shotgun (WGS) entry which is preliminary data.</text>
</comment>